<comment type="caution">
    <text evidence="13">The sequence shown here is derived from an EMBL/GenBank/DDBJ whole genome shotgun (WGS) entry which is preliminary data.</text>
</comment>
<sequence length="415" mass="46288">MFWMTAALCVIQVWFEKPDMGENSDVNDIEGRKNGFQSFEHAAADIVLAASFNSSGTRIVLCSADHKIRVYNIDEDNEYFLVDQWRGHDAEVLDVQWLASSLGQFFATIGGDNKFKLWREDPSQAFKSGRRFRCIFSQSPLNHVSYVSFGSKTIRHDLFLSLITHDGLLSLLEPADPESLSSWNVIDNIYPFGQHHRGTEARFRLSFHQGEGPSTNAVFAGLDPNAISLAVSAIEHIKIYRAVKSGEPSESNYLFYEMIEIQTDATINEIAWAPGCLHPYDIIAAACNDGTIRIFEVNTPHEVDASLRTPAVKAYKPNGPRRALPATMRNAPSGIGAGLADMSRNAPPREVMNSLNIKHEWKQAALLSHDEAPVWRIRWIYDGSALASTGDDGKVHLWKQSLSGDYVDFAETEPV</sequence>
<name>A0A8H6L3R8_9LECA</name>
<keyword evidence="7" id="KW-0653">Protein transport</keyword>
<dbReference type="GeneID" id="59288760"/>
<evidence type="ECO:0000256" key="6">
    <source>
        <dbReference type="ARBA" id="ARBA00022816"/>
    </source>
</evidence>
<dbReference type="AlphaFoldDB" id="A0A8H6L3R8"/>
<dbReference type="Gene3D" id="2.130.10.10">
    <property type="entry name" value="YVTN repeat-like/Quinoprotein amine dehydrogenase"/>
    <property type="match status" value="1"/>
</dbReference>
<dbReference type="EMBL" id="JACCJC010000029">
    <property type="protein sequence ID" value="KAF6234478.1"/>
    <property type="molecule type" value="Genomic_DNA"/>
</dbReference>
<keyword evidence="9" id="KW-0906">Nuclear pore complex</keyword>
<dbReference type="SUPFAM" id="SSF50978">
    <property type="entry name" value="WD40 repeat-like"/>
    <property type="match status" value="1"/>
</dbReference>
<evidence type="ECO:0000256" key="8">
    <source>
        <dbReference type="ARBA" id="ARBA00023010"/>
    </source>
</evidence>
<evidence type="ECO:0000256" key="10">
    <source>
        <dbReference type="ARBA" id="ARBA00023242"/>
    </source>
</evidence>
<protein>
    <recommendedName>
        <fullName evidence="15">WD40 repeat-like protein</fullName>
    </recommendedName>
</protein>
<evidence type="ECO:0000256" key="4">
    <source>
        <dbReference type="ARBA" id="ARBA00022574"/>
    </source>
</evidence>
<keyword evidence="4 11" id="KW-0853">WD repeat</keyword>
<dbReference type="Pfam" id="PF00400">
    <property type="entry name" value="WD40"/>
    <property type="match status" value="3"/>
</dbReference>
<dbReference type="InterPro" id="IPR015943">
    <property type="entry name" value="WD40/YVTN_repeat-like_dom_sf"/>
</dbReference>
<feature type="signal peptide" evidence="12">
    <location>
        <begin position="1"/>
        <end position="21"/>
    </location>
</feature>
<dbReference type="GO" id="GO:0015031">
    <property type="term" value="P:protein transport"/>
    <property type="evidence" value="ECO:0007669"/>
    <property type="project" value="UniProtKB-KW"/>
</dbReference>
<keyword evidence="12" id="KW-0732">Signal</keyword>
<dbReference type="GO" id="GO:0035859">
    <property type="term" value="C:Seh1-associated complex"/>
    <property type="evidence" value="ECO:0007669"/>
    <property type="project" value="TreeGrafter"/>
</dbReference>
<evidence type="ECO:0000256" key="9">
    <source>
        <dbReference type="ARBA" id="ARBA00023132"/>
    </source>
</evidence>
<dbReference type="InterPro" id="IPR036322">
    <property type="entry name" value="WD40_repeat_dom_sf"/>
</dbReference>
<dbReference type="GO" id="GO:0051028">
    <property type="term" value="P:mRNA transport"/>
    <property type="evidence" value="ECO:0007669"/>
    <property type="project" value="UniProtKB-KW"/>
</dbReference>
<comment type="similarity">
    <text evidence="2">Belongs to the WD repeat SEC13 family.</text>
</comment>
<dbReference type="PROSITE" id="PS50082">
    <property type="entry name" value="WD_REPEATS_2"/>
    <property type="match status" value="2"/>
</dbReference>
<dbReference type="SMART" id="SM00320">
    <property type="entry name" value="WD40"/>
    <property type="match status" value="4"/>
</dbReference>
<accession>A0A8H6L3R8</accession>
<keyword evidence="5" id="KW-0677">Repeat</keyword>
<keyword evidence="6" id="KW-0509">mRNA transport</keyword>
<dbReference type="GO" id="GO:0034198">
    <property type="term" value="P:cellular response to amino acid starvation"/>
    <property type="evidence" value="ECO:0007669"/>
    <property type="project" value="TreeGrafter"/>
</dbReference>
<keyword evidence="8" id="KW-0811">Translocation</keyword>
<keyword evidence="10" id="KW-0539">Nucleus</keyword>
<dbReference type="InterPro" id="IPR037363">
    <property type="entry name" value="Sec13/Seh1_fam"/>
</dbReference>
<evidence type="ECO:0000256" key="7">
    <source>
        <dbReference type="ARBA" id="ARBA00022927"/>
    </source>
</evidence>
<dbReference type="GO" id="GO:1904263">
    <property type="term" value="P:positive regulation of TORC1 signaling"/>
    <property type="evidence" value="ECO:0007669"/>
    <property type="project" value="TreeGrafter"/>
</dbReference>
<evidence type="ECO:0000256" key="5">
    <source>
        <dbReference type="ARBA" id="ARBA00022737"/>
    </source>
</evidence>
<keyword evidence="14" id="KW-1185">Reference proteome</keyword>
<evidence type="ECO:0000256" key="12">
    <source>
        <dbReference type="SAM" id="SignalP"/>
    </source>
</evidence>
<dbReference type="Proteomes" id="UP000578531">
    <property type="component" value="Unassembled WGS sequence"/>
</dbReference>
<feature type="repeat" description="WD" evidence="11">
    <location>
        <begin position="85"/>
        <end position="128"/>
    </location>
</feature>
<evidence type="ECO:0000256" key="11">
    <source>
        <dbReference type="PROSITE-ProRule" id="PRU00221"/>
    </source>
</evidence>
<evidence type="ECO:0000256" key="1">
    <source>
        <dbReference type="ARBA" id="ARBA00004567"/>
    </source>
</evidence>
<evidence type="ECO:0000256" key="2">
    <source>
        <dbReference type="ARBA" id="ARBA00010102"/>
    </source>
</evidence>
<reference evidence="13 14" key="1">
    <citation type="journal article" date="2020" name="Genomics">
        <title>Complete, high-quality genomes from long-read metagenomic sequencing of two wolf lichen thalli reveals enigmatic genome architecture.</title>
        <authorList>
            <person name="McKenzie S.K."/>
            <person name="Walston R.F."/>
            <person name="Allen J.L."/>
        </authorList>
    </citation>
    <scope>NUCLEOTIDE SEQUENCE [LARGE SCALE GENOMIC DNA]</scope>
    <source>
        <strain evidence="13">WasteWater2</strain>
    </source>
</reference>
<organism evidence="13 14">
    <name type="scientific">Letharia columbiana</name>
    <dbReference type="NCBI Taxonomy" id="112416"/>
    <lineage>
        <taxon>Eukaryota</taxon>
        <taxon>Fungi</taxon>
        <taxon>Dikarya</taxon>
        <taxon>Ascomycota</taxon>
        <taxon>Pezizomycotina</taxon>
        <taxon>Lecanoromycetes</taxon>
        <taxon>OSLEUM clade</taxon>
        <taxon>Lecanoromycetidae</taxon>
        <taxon>Lecanorales</taxon>
        <taxon>Lecanorineae</taxon>
        <taxon>Parmeliaceae</taxon>
        <taxon>Letharia</taxon>
    </lineage>
</organism>
<dbReference type="GO" id="GO:0031080">
    <property type="term" value="C:nuclear pore outer ring"/>
    <property type="evidence" value="ECO:0007669"/>
    <property type="project" value="TreeGrafter"/>
</dbReference>
<evidence type="ECO:0000313" key="14">
    <source>
        <dbReference type="Proteomes" id="UP000578531"/>
    </source>
</evidence>
<dbReference type="GO" id="GO:0005198">
    <property type="term" value="F:structural molecule activity"/>
    <property type="evidence" value="ECO:0007669"/>
    <property type="project" value="InterPro"/>
</dbReference>
<gene>
    <name evidence="13" type="ORF">HO173_007103</name>
</gene>
<feature type="repeat" description="WD" evidence="11">
    <location>
        <begin position="367"/>
        <end position="399"/>
    </location>
</feature>
<feature type="chain" id="PRO_5034637120" description="WD40 repeat-like protein" evidence="12">
    <location>
        <begin position="22"/>
        <end position="415"/>
    </location>
</feature>
<dbReference type="PANTHER" id="PTHR11024:SF3">
    <property type="entry name" value="NUCLEOPORIN SEH1"/>
    <property type="match status" value="1"/>
</dbReference>
<comment type="subcellular location">
    <subcellularLocation>
        <location evidence="1">Nucleus</location>
        <location evidence="1">Nuclear pore complex</location>
    </subcellularLocation>
</comment>
<dbReference type="RefSeq" id="XP_037163869.1">
    <property type="nucleotide sequence ID" value="XM_037309008.1"/>
</dbReference>
<evidence type="ECO:0000313" key="13">
    <source>
        <dbReference type="EMBL" id="KAF6234478.1"/>
    </source>
</evidence>
<keyword evidence="3" id="KW-0813">Transport</keyword>
<proteinExistence type="inferred from homology"/>
<evidence type="ECO:0000256" key="3">
    <source>
        <dbReference type="ARBA" id="ARBA00022448"/>
    </source>
</evidence>
<dbReference type="OrthoDB" id="5566198at2759"/>
<dbReference type="InterPro" id="IPR001680">
    <property type="entry name" value="WD40_rpt"/>
</dbReference>
<evidence type="ECO:0008006" key="15">
    <source>
        <dbReference type="Google" id="ProtNLM"/>
    </source>
</evidence>
<dbReference type="PANTHER" id="PTHR11024">
    <property type="entry name" value="NUCLEAR PORE COMPLEX PROTEIN SEC13 / SEH1 FAMILY MEMBER"/>
    <property type="match status" value="1"/>
</dbReference>